<dbReference type="Proteomes" id="UP000254512">
    <property type="component" value="Unassembled WGS sequence"/>
</dbReference>
<evidence type="ECO:0000256" key="3">
    <source>
        <dbReference type="ARBA" id="ARBA00022598"/>
    </source>
</evidence>
<dbReference type="InterPro" id="IPR010192">
    <property type="entry name" value="MenE"/>
</dbReference>
<dbReference type="CDD" id="cd17630">
    <property type="entry name" value="OSB_MenE-like"/>
    <property type="match status" value="1"/>
</dbReference>
<evidence type="ECO:0000313" key="8">
    <source>
        <dbReference type="Proteomes" id="UP000254512"/>
    </source>
</evidence>
<keyword evidence="3 7" id="KW-0436">Ligase</keyword>
<dbReference type="Gene3D" id="3.40.50.12780">
    <property type="entry name" value="N-terminal domain of ligase-like"/>
    <property type="match status" value="1"/>
</dbReference>
<keyword evidence="2" id="KW-0474">Menaquinone biosynthesis</keyword>
<evidence type="ECO:0000313" key="7">
    <source>
        <dbReference type="EMBL" id="STO56936.1"/>
    </source>
</evidence>
<dbReference type="GO" id="GO:0031956">
    <property type="term" value="F:medium-chain fatty acid-CoA ligase activity"/>
    <property type="evidence" value="ECO:0007669"/>
    <property type="project" value="TreeGrafter"/>
</dbReference>
<evidence type="ECO:0000256" key="1">
    <source>
        <dbReference type="ARBA" id="ARBA00006432"/>
    </source>
</evidence>
<protein>
    <submittedName>
        <fullName evidence="7">2-succinylbenzoate--CoA ligase</fullName>
        <ecNumber evidence="7">6.2.1.26</ecNumber>
    </submittedName>
</protein>
<organism evidence="7 8">
    <name type="scientific">Grimontia hollisae</name>
    <name type="common">Vibrio hollisae</name>
    <dbReference type="NCBI Taxonomy" id="673"/>
    <lineage>
        <taxon>Bacteria</taxon>
        <taxon>Pseudomonadati</taxon>
        <taxon>Pseudomonadota</taxon>
        <taxon>Gammaproteobacteria</taxon>
        <taxon>Vibrionales</taxon>
        <taxon>Vibrionaceae</taxon>
        <taxon>Grimontia</taxon>
    </lineage>
</organism>
<dbReference type="InterPro" id="IPR045851">
    <property type="entry name" value="AMP-bd_C_sf"/>
</dbReference>
<dbReference type="InterPro" id="IPR020845">
    <property type="entry name" value="AMP-binding_CS"/>
</dbReference>
<comment type="similarity">
    <text evidence="1">Belongs to the ATP-dependent AMP-binding enzyme family.</text>
</comment>
<dbReference type="PANTHER" id="PTHR43201:SF8">
    <property type="entry name" value="ACYL-COA SYNTHETASE FAMILY MEMBER 3"/>
    <property type="match status" value="1"/>
</dbReference>
<dbReference type="AlphaFoldDB" id="A0A377HLE3"/>
<reference evidence="7 8" key="1">
    <citation type="submission" date="2018-06" db="EMBL/GenBank/DDBJ databases">
        <authorList>
            <consortium name="Pathogen Informatics"/>
            <person name="Doyle S."/>
        </authorList>
    </citation>
    <scope>NUCLEOTIDE SEQUENCE [LARGE SCALE GENOMIC DNA]</scope>
    <source>
        <strain evidence="7 8">NCTC11645</strain>
    </source>
</reference>
<dbReference type="SUPFAM" id="SSF56801">
    <property type="entry name" value="Acetyl-CoA synthetase-like"/>
    <property type="match status" value="1"/>
</dbReference>
<evidence type="ECO:0000256" key="2">
    <source>
        <dbReference type="ARBA" id="ARBA00022428"/>
    </source>
</evidence>
<dbReference type="RefSeq" id="WP_115659581.1">
    <property type="nucleotide sequence ID" value="NZ_CP046810.1"/>
</dbReference>
<evidence type="ECO:0000256" key="5">
    <source>
        <dbReference type="ARBA" id="ARBA00022840"/>
    </source>
</evidence>
<gene>
    <name evidence="7" type="primary">menE</name>
    <name evidence="7" type="ORF">NCTC11645_01312</name>
</gene>
<evidence type="ECO:0000256" key="4">
    <source>
        <dbReference type="ARBA" id="ARBA00022741"/>
    </source>
</evidence>
<dbReference type="GO" id="GO:0008756">
    <property type="term" value="F:o-succinylbenzoate-CoA ligase activity"/>
    <property type="evidence" value="ECO:0007669"/>
    <property type="project" value="UniProtKB-EC"/>
</dbReference>
<dbReference type="InterPro" id="IPR042099">
    <property type="entry name" value="ANL_N_sf"/>
</dbReference>
<dbReference type="Pfam" id="PF00501">
    <property type="entry name" value="AMP-binding"/>
    <property type="match status" value="1"/>
</dbReference>
<proteinExistence type="inferred from homology"/>
<dbReference type="PROSITE" id="PS00455">
    <property type="entry name" value="AMP_BINDING"/>
    <property type="match status" value="1"/>
</dbReference>
<sequence length="450" mass="49018">MAGTALTYSGWPWQHWLSLKPQATALYLGKKALTWQRLDQDIAKVPPLPASKGDYVALIARNDYQTLLVMLSAWQQGLRTLLLNPAFPGGLTHQILDHAGIRTVIDPMAVALGASQTPSGISFDADRLLTLVLTSGSTGTPKAVTHTASNHLASADGLFSLMPFGDKDCWLLSLPLFHVSGLAIVWRWLCKGATLKIADTKGDALMMALEGATHASLVPIQLQRLLRAERPQSLHSVLLGGAVIPQPLVDDAEQKGIRCWCGYGMTEMASTITAKRADGRFSVGKTLPNRELRLSADGEVLVGGKTRSPGYFIKGQLHPLADRWFATKDRGEWRDGELCILGRLDNMFICGGENVQPESIERALSSFEGIEQVFILPQADPKWGSVPVAIIQGKVDEQAFLQKAKAMFPPHQVPRSVLTLPTNFGEGGIKLSRKVLAEWLSNQSPKVNRP</sequence>
<dbReference type="NCBIfam" id="TIGR01923">
    <property type="entry name" value="menE"/>
    <property type="match status" value="1"/>
</dbReference>
<dbReference type="EC" id="6.2.1.26" evidence="7"/>
<dbReference type="PANTHER" id="PTHR43201">
    <property type="entry name" value="ACYL-COA SYNTHETASE"/>
    <property type="match status" value="1"/>
</dbReference>
<dbReference type="InterPro" id="IPR000873">
    <property type="entry name" value="AMP-dep_synth/lig_dom"/>
</dbReference>
<keyword evidence="4" id="KW-0547">Nucleotide-binding</keyword>
<name>A0A377HLE3_GRIHO</name>
<keyword evidence="5" id="KW-0067">ATP-binding</keyword>
<evidence type="ECO:0000259" key="6">
    <source>
        <dbReference type="Pfam" id="PF00501"/>
    </source>
</evidence>
<dbReference type="EMBL" id="UGHD01000002">
    <property type="protein sequence ID" value="STO56936.1"/>
    <property type="molecule type" value="Genomic_DNA"/>
</dbReference>
<dbReference type="Gene3D" id="3.30.300.30">
    <property type="match status" value="1"/>
</dbReference>
<dbReference type="GO" id="GO:0009234">
    <property type="term" value="P:menaquinone biosynthetic process"/>
    <property type="evidence" value="ECO:0007669"/>
    <property type="project" value="UniProtKB-KW"/>
</dbReference>
<feature type="domain" description="AMP-dependent synthetase/ligase" evidence="6">
    <location>
        <begin position="122"/>
        <end position="311"/>
    </location>
</feature>
<dbReference type="STRING" id="673.AL542_04695"/>
<dbReference type="GO" id="GO:0005524">
    <property type="term" value="F:ATP binding"/>
    <property type="evidence" value="ECO:0007669"/>
    <property type="project" value="UniProtKB-KW"/>
</dbReference>
<accession>A0A377HLE3</accession>
<dbReference type="GO" id="GO:0006631">
    <property type="term" value="P:fatty acid metabolic process"/>
    <property type="evidence" value="ECO:0007669"/>
    <property type="project" value="TreeGrafter"/>
</dbReference>